<feature type="region of interest" description="Disordered" evidence="1">
    <location>
        <begin position="145"/>
        <end position="191"/>
    </location>
</feature>
<feature type="compositionally biased region" description="Basic and acidic residues" evidence="1">
    <location>
        <begin position="145"/>
        <end position="157"/>
    </location>
</feature>
<evidence type="ECO:0000256" key="1">
    <source>
        <dbReference type="SAM" id="MobiDB-lite"/>
    </source>
</evidence>
<gene>
    <name evidence="2" type="ORF">HK414_14865</name>
</gene>
<dbReference type="Proteomes" id="UP000500826">
    <property type="component" value="Chromosome"/>
</dbReference>
<proteinExistence type="predicted"/>
<name>A0ABX6P334_9BURK</name>
<evidence type="ECO:0000313" key="3">
    <source>
        <dbReference type="Proteomes" id="UP000500826"/>
    </source>
</evidence>
<reference evidence="2 3" key="1">
    <citation type="submission" date="2020-05" db="EMBL/GenBank/DDBJ databases">
        <title>Ramlibacter rhizophilus sp. nov., isolated from rhizosphere soil of national flower Mugunghwa from South Korea.</title>
        <authorList>
            <person name="Zheng-Fei Y."/>
            <person name="Huan T."/>
        </authorList>
    </citation>
    <scope>NUCLEOTIDE SEQUENCE [LARGE SCALE GENOMIC DNA]</scope>
    <source>
        <strain evidence="2 3">H242</strain>
    </source>
</reference>
<evidence type="ECO:0000313" key="2">
    <source>
        <dbReference type="EMBL" id="QJW84524.1"/>
    </source>
</evidence>
<sequence>MQALAQRGAEHGHVLGDVAVLQRVVVERVLRQHGRERIERNVAVGGGAGVGRLPRQNDVAAAVARGGRGVRGQRQALAGDGAEVVLARDHVRRHFHAEQEGLAVGGGGREVRIAAEHPAAGMARCEQRAQPRVHHQRDVAREHLAERAQRAPPHDFAARPPRSWNQSSSRWTPGMPGCHAGRPTFSRIRTK</sequence>
<reference evidence="2 3" key="2">
    <citation type="submission" date="2020-05" db="EMBL/GenBank/DDBJ databases">
        <authorList>
            <person name="Khan S.A."/>
            <person name="Jeon C.O."/>
            <person name="Chun B.H."/>
        </authorList>
    </citation>
    <scope>NUCLEOTIDE SEQUENCE [LARGE SCALE GENOMIC DNA]</scope>
    <source>
        <strain evidence="2 3">H242</strain>
    </source>
</reference>
<protein>
    <submittedName>
        <fullName evidence="2">Uncharacterized protein</fullName>
    </submittedName>
</protein>
<dbReference type="EMBL" id="CP053418">
    <property type="protein sequence ID" value="QJW84524.1"/>
    <property type="molecule type" value="Genomic_DNA"/>
</dbReference>
<accession>A0ABX6P334</accession>
<keyword evidence="3" id="KW-1185">Reference proteome</keyword>
<organism evidence="2 3">
    <name type="scientific">Ramlibacter terrae</name>
    <dbReference type="NCBI Taxonomy" id="2732511"/>
    <lineage>
        <taxon>Bacteria</taxon>
        <taxon>Pseudomonadati</taxon>
        <taxon>Pseudomonadota</taxon>
        <taxon>Betaproteobacteria</taxon>
        <taxon>Burkholderiales</taxon>
        <taxon>Comamonadaceae</taxon>
        <taxon>Ramlibacter</taxon>
    </lineage>
</organism>